<protein>
    <recommendedName>
        <fullName evidence="4">Carboxylic ester hydrolase</fullName>
        <ecNumber evidence="4">3.1.1.-</ecNumber>
    </recommendedName>
</protein>
<dbReference type="GO" id="GO:0003990">
    <property type="term" value="F:acetylcholinesterase activity"/>
    <property type="evidence" value="ECO:0007669"/>
    <property type="project" value="TreeGrafter"/>
</dbReference>
<dbReference type="SUPFAM" id="SSF53474">
    <property type="entry name" value="alpha/beta-Hydrolases"/>
    <property type="match status" value="1"/>
</dbReference>
<dbReference type="InterPro" id="IPR019826">
    <property type="entry name" value="Carboxylesterase_B_AS"/>
</dbReference>
<dbReference type="PANTHER" id="PTHR43918:SF4">
    <property type="entry name" value="CARBOXYLIC ESTER HYDROLASE"/>
    <property type="match status" value="1"/>
</dbReference>
<dbReference type="EC" id="3.1.1.-" evidence="4"/>
<organism evidence="6 7">
    <name type="scientific">Chitinophaga caeni</name>
    <dbReference type="NCBI Taxonomy" id="2029983"/>
    <lineage>
        <taxon>Bacteria</taxon>
        <taxon>Pseudomonadati</taxon>
        <taxon>Bacteroidota</taxon>
        <taxon>Chitinophagia</taxon>
        <taxon>Chitinophagales</taxon>
        <taxon>Chitinophagaceae</taxon>
        <taxon>Chitinophaga</taxon>
    </lineage>
</organism>
<keyword evidence="2 4" id="KW-0378">Hydrolase</keyword>
<accession>A0A291QW62</accession>
<evidence type="ECO:0000259" key="5">
    <source>
        <dbReference type="Pfam" id="PF00135"/>
    </source>
</evidence>
<dbReference type="InterPro" id="IPR029058">
    <property type="entry name" value="AB_hydrolase_fold"/>
</dbReference>
<dbReference type="InterPro" id="IPR002018">
    <property type="entry name" value="CarbesteraseB"/>
</dbReference>
<name>A0A291QW62_9BACT</name>
<dbReference type="Gene3D" id="3.40.50.1820">
    <property type="entry name" value="alpha/beta hydrolase"/>
    <property type="match status" value="1"/>
</dbReference>
<dbReference type="ESTHER" id="9bact-a0a291qw62">
    <property type="family name" value="Carb_B_Bacteria"/>
</dbReference>
<dbReference type="PRINTS" id="PR00878">
    <property type="entry name" value="CHOLNESTRASE"/>
</dbReference>
<dbReference type="OrthoDB" id="9775851at2"/>
<keyword evidence="7" id="KW-1185">Reference proteome</keyword>
<dbReference type="KEGG" id="cbae:COR50_13945"/>
<evidence type="ECO:0000256" key="1">
    <source>
        <dbReference type="ARBA" id="ARBA00005964"/>
    </source>
</evidence>
<dbReference type="GO" id="GO:0019695">
    <property type="term" value="P:choline metabolic process"/>
    <property type="evidence" value="ECO:0007669"/>
    <property type="project" value="TreeGrafter"/>
</dbReference>
<dbReference type="InterPro" id="IPR050654">
    <property type="entry name" value="AChE-related_enzymes"/>
</dbReference>
<comment type="similarity">
    <text evidence="1 4">Belongs to the type-B carboxylesterase/lipase family.</text>
</comment>
<dbReference type="GO" id="GO:0005886">
    <property type="term" value="C:plasma membrane"/>
    <property type="evidence" value="ECO:0007669"/>
    <property type="project" value="TreeGrafter"/>
</dbReference>
<dbReference type="AlphaFoldDB" id="A0A291QW62"/>
<dbReference type="GO" id="GO:0005615">
    <property type="term" value="C:extracellular space"/>
    <property type="evidence" value="ECO:0007669"/>
    <property type="project" value="TreeGrafter"/>
</dbReference>
<evidence type="ECO:0000256" key="3">
    <source>
        <dbReference type="ARBA" id="ARBA00023157"/>
    </source>
</evidence>
<dbReference type="EMBL" id="CP023777">
    <property type="protein sequence ID" value="ATL48177.1"/>
    <property type="molecule type" value="Genomic_DNA"/>
</dbReference>
<dbReference type="InterPro" id="IPR000997">
    <property type="entry name" value="Cholinesterase"/>
</dbReference>
<feature type="domain" description="Carboxylesterase type B" evidence="5">
    <location>
        <begin position="33"/>
        <end position="492"/>
    </location>
</feature>
<sequence length="510" mass="56273">MIMRYLLSTISLIICIAIFHSCSISITDWGKLKVTGGYISGITDSNVHIFKGIPFAAPPVDSLRWKAPQPVRPWDGVKSCTAFGPSPMQRAPQPFNVWSEEYLIPSQPISEDCLYLNVWTAAENKIEKRPVFVWIYGGGFQSGGSAVPIYDGKAMADQGLVFVSINYRVGLFGFFAHPELSKESASHVSGNYGLLDQVAALKWVRDNIAQFGGDPANVTIAGQSAGSMSVNCLVASPLAKGLFHHAIAESGAHFTGGYPGLGEAEELGVQKMAALGIPDIDSLRKAPASALLASGGIGPIVDGHFLPKQIYRIFENRGQNPVDLITGWNQEDALVFPPFKSAAEFKQQLQQLYGENAMKMLSYYPAGNDSIALRSQVAFSRDRHFGMQNFRWANVAAKQGTKVYLYRFARQLPYADETTNYGAFHTAEVPFVLGNLKFVNRPWTEQDFELSRKMSAYWVNFAKTGSPNAEGMLEWEPYDPGQPRVMWFDLDIAMRPLKDSAALQSMFTDF</sequence>
<reference evidence="6 7" key="1">
    <citation type="submission" date="2017-10" db="EMBL/GenBank/DDBJ databases">
        <title>Paenichitinophaga pekingensis gen. nov., sp. nov., isolated from activated sludge.</title>
        <authorList>
            <person name="Jin D."/>
            <person name="Kong X."/>
            <person name="Deng Y."/>
            <person name="Bai Z."/>
        </authorList>
    </citation>
    <scope>NUCLEOTIDE SEQUENCE [LARGE SCALE GENOMIC DNA]</scope>
    <source>
        <strain evidence="6 7">13</strain>
    </source>
</reference>
<dbReference type="PROSITE" id="PS00122">
    <property type="entry name" value="CARBOXYLESTERASE_B_1"/>
    <property type="match status" value="1"/>
</dbReference>
<evidence type="ECO:0000256" key="2">
    <source>
        <dbReference type="ARBA" id="ARBA00022801"/>
    </source>
</evidence>
<keyword evidence="3" id="KW-1015">Disulfide bond</keyword>
<dbReference type="Proteomes" id="UP000220133">
    <property type="component" value="Chromosome"/>
</dbReference>
<dbReference type="PANTHER" id="PTHR43918">
    <property type="entry name" value="ACETYLCHOLINESTERASE"/>
    <property type="match status" value="1"/>
</dbReference>
<dbReference type="GO" id="GO:0006581">
    <property type="term" value="P:acetylcholine catabolic process"/>
    <property type="evidence" value="ECO:0007669"/>
    <property type="project" value="TreeGrafter"/>
</dbReference>
<evidence type="ECO:0000313" key="6">
    <source>
        <dbReference type="EMBL" id="ATL48177.1"/>
    </source>
</evidence>
<gene>
    <name evidence="6" type="ORF">COR50_13945</name>
</gene>
<evidence type="ECO:0000313" key="7">
    <source>
        <dbReference type="Proteomes" id="UP000220133"/>
    </source>
</evidence>
<proteinExistence type="inferred from homology"/>
<evidence type="ECO:0000256" key="4">
    <source>
        <dbReference type="RuleBase" id="RU361235"/>
    </source>
</evidence>
<dbReference type="Pfam" id="PF00135">
    <property type="entry name" value="COesterase"/>
    <property type="match status" value="1"/>
</dbReference>